<sequence>MLIQNRQSQAFYSHGDAEVKARQREYKTEWMKLKDDLLSWKEHIPKDTVDDKKGGPCKFQVSNAWHKRGACQLKLIKTRIRNQIKNALLESLLHITINGPVHINKAVILWSAKL</sequence>
<evidence type="ECO:0000313" key="2">
    <source>
        <dbReference type="Proteomes" id="UP001163046"/>
    </source>
</evidence>
<proteinExistence type="predicted"/>
<dbReference type="OrthoDB" id="5990256at2759"/>
<evidence type="ECO:0000313" key="1">
    <source>
        <dbReference type="EMBL" id="KAJ7386077.1"/>
    </source>
</evidence>
<comment type="caution">
    <text evidence="1">The sequence shown here is derived from an EMBL/GenBank/DDBJ whole genome shotgun (WGS) entry which is preliminary data.</text>
</comment>
<dbReference type="AlphaFoldDB" id="A0A9W9ZQH4"/>
<gene>
    <name evidence="1" type="ORF">OS493_012414</name>
</gene>
<organism evidence="1 2">
    <name type="scientific">Desmophyllum pertusum</name>
    <dbReference type="NCBI Taxonomy" id="174260"/>
    <lineage>
        <taxon>Eukaryota</taxon>
        <taxon>Metazoa</taxon>
        <taxon>Cnidaria</taxon>
        <taxon>Anthozoa</taxon>
        <taxon>Hexacorallia</taxon>
        <taxon>Scleractinia</taxon>
        <taxon>Caryophylliina</taxon>
        <taxon>Caryophylliidae</taxon>
        <taxon>Desmophyllum</taxon>
    </lineage>
</organism>
<keyword evidence="2" id="KW-1185">Reference proteome</keyword>
<dbReference type="Proteomes" id="UP001163046">
    <property type="component" value="Unassembled WGS sequence"/>
</dbReference>
<accession>A0A9W9ZQH4</accession>
<name>A0A9W9ZQH4_9CNID</name>
<protein>
    <submittedName>
        <fullName evidence="1">Uncharacterized protein</fullName>
    </submittedName>
</protein>
<reference evidence="1" key="1">
    <citation type="submission" date="2023-01" db="EMBL/GenBank/DDBJ databases">
        <title>Genome assembly of the deep-sea coral Lophelia pertusa.</title>
        <authorList>
            <person name="Herrera S."/>
            <person name="Cordes E."/>
        </authorList>
    </citation>
    <scope>NUCLEOTIDE SEQUENCE</scope>
    <source>
        <strain evidence="1">USNM1676648</strain>
        <tissue evidence="1">Polyp</tissue>
    </source>
</reference>
<dbReference type="EMBL" id="MU825878">
    <property type="protein sequence ID" value="KAJ7386077.1"/>
    <property type="molecule type" value="Genomic_DNA"/>
</dbReference>